<name>A0A0W4ZX22_PNEMU</name>
<evidence type="ECO:0000313" key="1">
    <source>
        <dbReference type="EMBL" id="KTW32916.1"/>
    </source>
</evidence>
<evidence type="ECO:0000313" key="2">
    <source>
        <dbReference type="Proteomes" id="UP000011958"/>
    </source>
</evidence>
<dbReference type="AlphaFoldDB" id="A0A0W4ZX22"/>
<organism evidence="1 2">
    <name type="scientific">Pneumocystis murina (strain B123)</name>
    <name type="common">Mouse pneumocystis pneumonia agent</name>
    <name type="synonym">Pneumocystis carinii f. sp. muris</name>
    <dbReference type="NCBI Taxonomy" id="1069680"/>
    <lineage>
        <taxon>Eukaryota</taxon>
        <taxon>Fungi</taxon>
        <taxon>Dikarya</taxon>
        <taxon>Ascomycota</taxon>
        <taxon>Taphrinomycotina</taxon>
        <taxon>Pneumocystomycetes</taxon>
        <taxon>Pneumocystaceae</taxon>
        <taxon>Pneumocystis</taxon>
    </lineage>
</organism>
<sequence>MINGIDFFLFNYDVLESYCNFISNDCKNEILNSSAFSINKLFMIYGNINHILKLYFRLRTTFLKIYKIINIILIF</sequence>
<accession>A0A0W4ZX22</accession>
<reference evidence="2" key="1">
    <citation type="journal article" date="2016" name="Nat. Commun.">
        <title>Genome analysis of three Pneumocystis species reveals adaptation mechanisms to life exclusively in mammalian hosts.</title>
        <authorList>
            <person name="Ma L."/>
            <person name="Chen Z."/>
            <person name="Huang D.W."/>
            <person name="Kutty G."/>
            <person name="Ishihara M."/>
            <person name="Wang H."/>
            <person name="Abouelleil A."/>
            <person name="Bishop L."/>
            <person name="Davey E."/>
            <person name="Deng R."/>
            <person name="Deng X."/>
            <person name="Fan L."/>
            <person name="Fantoni G."/>
            <person name="Fitzgerald M."/>
            <person name="Gogineni E."/>
            <person name="Goldberg J.M."/>
            <person name="Handley G."/>
            <person name="Hu X."/>
            <person name="Huber C."/>
            <person name="Jiao X."/>
            <person name="Jones K."/>
            <person name="Levin J.Z."/>
            <person name="Liu Y."/>
            <person name="Macdonald P."/>
            <person name="Melnikov A."/>
            <person name="Raley C."/>
            <person name="Sassi M."/>
            <person name="Sherman B.T."/>
            <person name="Song X."/>
            <person name="Sykes S."/>
            <person name="Tran B."/>
            <person name="Walsh L."/>
            <person name="Xia Y."/>
            <person name="Yang J."/>
            <person name="Young S."/>
            <person name="Zeng Q."/>
            <person name="Zheng X."/>
            <person name="Stephens R."/>
            <person name="Nusbaum C."/>
            <person name="Birren B.W."/>
            <person name="Azadi P."/>
            <person name="Lempicki R.A."/>
            <person name="Cuomo C.A."/>
            <person name="Kovacs J.A."/>
        </authorList>
    </citation>
    <scope>NUCLEOTIDE SEQUENCE [LARGE SCALE GENOMIC DNA]</scope>
    <source>
        <strain evidence="2">B123</strain>
    </source>
</reference>
<gene>
    <name evidence="1" type="ORF">PNEG_04285</name>
</gene>
<dbReference type="Proteomes" id="UP000011958">
    <property type="component" value="Unassembled WGS sequence"/>
</dbReference>
<keyword evidence="2" id="KW-1185">Reference proteome</keyword>
<comment type="caution">
    <text evidence="1">The sequence shown here is derived from an EMBL/GenBank/DDBJ whole genome shotgun (WGS) entry which is preliminary data.</text>
</comment>
<proteinExistence type="predicted"/>
<dbReference type="GeneID" id="30671576"/>
<dbReference type="VEuPathDB" id="FungiDB:PNEG_04285"/>
<dbReference type="EMBL" id="AFWA02000006">
    <property type="protein sequence ID" value="KTW32916.1"/>
    <property type="molecule type" value="Genomic_DNA"/>
</dbReference>
<dbReference type="RefSeq" id="XP_019613387.1">
    <property type="nucleotide sequence ID" value="XM_019757805.1"/>
</dbReference>
<protein>
    <submittedName>
        <fullName evidence="1">Uncharacterized protein</fullName>
    </submittedName>
</protein>